<evidence type="ECO:0000256" key="7">
    <source>
        <dbReference type="ARBA" id="ARBA00023237"/>
    </source>
</evidence>
<dbReference type="Pfam" id="PF00593">
    <property type="entry name" value="TonB_dep_Rec_b-barrel"/>
    <property type="match status" value="1"/>
</dbReference>
<evidence type="ECO:0000256" key="8">
    <source>
        <dbReference type="PROSITE-ProRule" id="PRU01360"/>
    </source>
</evidence>
<keyword evidence="6 8" id="KW-0472">Membrane</keyword>
<dbReference type="InterPro" id="IPR036942">
    <property type="entry name" value="Beta-barrel_TonB_sf"/>
</dbReference>
<evidence type="ECO:0000256" key="1">
    <source>
        <dbReference type="ARBA" id="ARBA00004571"/>
    </source>
</evidence>
<keyword evidence="14" id="KW-1185">Reference proteome</keyword>
<evidence type="ECO:0000256" key="6">
    <source>
        <dbReference type="ARBA" id="ARBA00023136"/>
    </source>
</evidence>
<dbReference type="Proteomes" id="UP000602442">
    <property type="component" value="Unassembled WGS sequence"/>
</dbReference>
<feature type="signal peptide" evidence="10">
    <location>
        <begin position="1"/>
        <end position="27"/>
    </location>
</feature>
<keyword evidence="5 9" id="KW-0798">TonB box</keyword>
<dbReference type="InterPro" id="IPR037066">
    <property type="entry name" value="Plug_dom_sf"/>
</dbReference>
<dbReference type="PROSITE" id="PS51257">
    <property type="entry name" value="PROKAR_LIPOPROTEIN"/>
    <property type="match status" value="1"/>
</dbReference>
<keyword evidence="3 8" id="KW-1134">Transmembrane beta strand</keyword>
<feature type="domain" description="TonB-dependent receptor-like beta-barrel" evidence="11">
    <location>
        <begin position="463"/>
        <end position="1081"/>
    </location>
</feature>
<evidence type="ECO:0000256" key="4">
    <source>
        <dbReference type="ARBA" id="ARBA00022692"/>
    </source>
</evidence>
<dbReference type="EMBL" id="JAEANY010000004">
    <property type="protein sequence ID" value="MBH5323357.1"/>
    <property type="molecule type" value="Genomic_DNA"/>
</dbReference>
<evidence type="ECO:0000256" key="9">
    <source>
        <dbReference type="RuleBase" id="RU003357"/>
    </source>
</evidence>
<evidence type="ECO:0000256" key="5">
    <source>
        <dbReference type="ARBA" id="ARBA00023077"/>
    </source>
</evidence>
<dbReference type="PANTHER" id="PTHR47234:SF2">
    <property type="entry name" value="TONB-DEPENDENT RECEPTOR"/>
    <property type="match status" value="1"/>
</dbReference>
<accession>A0ABS0N6G3</accession>
<evidence type="ECO:0000259" key="11">
    <source>
        <dbReference type="Pfam" id="PF00593"/>
    </source>
</evidence>
<dbReference type="PANTHER" id="PTHR47234">
    <property type="match status" value="1"/>
</dbReference>
<reference evidence="13 14" key="1">
    <citation type="submission" date="2020-11" db="EMBL/GenBank/DDBJ databases">
        <title>Erythrobacter sediminis sp. nov., a marine bacterium from a tidal flat of Garorim Bay.</title>
        <authorList>
            <person name="Kim D."/>
            <person name="Yoo Y."/>
            <person name="Kim J.-J."/>
        </authorList>
    </citation>
    <scope>NUCLEOTIDE SEQUENCE [LARGE SCALE GENOMIC DNA]</scope>
    <source>
        <strain evidence="13 14">JGD-13</strain>
    </source>
</reference>
<keyword evidence="10" id="KW-0732">Signal</keyword>
<keyword evidence="2 8" id="KW-0813">Transport</keyword>
<evidence type="ECO:0000256" key="3">
    <source>
        <dbReference type="ARBA" id="ARBA00022452"/>
    </source>
</evidence>
<evidence type="ECO:0000259" key="12">
    <source>
        <dbReference type="Pfam" id="PF07715"/>
    </source>
</evidence>
<dbReference type="Gene3D" id="2.40.170.20">
    <property type="entry name" value="TonB-dependent receptor, beta-barrel domain"/>
    <property type="match status" value="1"/>
</dbReference>
<dbReference type="Gene3D" id="2.170.130.10">
    <property type="entry name" value="TonB-dependent receptor, plug domain"/>
    <property type="match status" value="1"/>
</dbReference>
<dbReference type="PROSITE" id="PS52016">
    <property type="entry name" value="TONB_DEPENDENT_REC_3"/>
    <property type="match status" value="1"/>
</dbReference>
<dbReference type="SUPFAM" id="SSF56935">
    <property type="entry name" value="Porins"/>
    <property type="match status" value="1"/>
</dbReference>
<feature type="chain" id="PRO_5045873598" evidence="10">
    <location>
        <begin position="28"/>
        <end position="1116"/>
    </location>
</feature>
<evidence type="ECO:0000313" key="14">
    <source>
        <dbReference type="Proteomes" id="UP000602442"/>
    </source>
</evidence>
<keyword evidence="13" id="KW-0675">Receptor</keyword>
<feature type="domain" description="TonB-dependent receptor plug" evidence="12">
    <location>
        <begin position="56"/>
        <end position="171"/>
    </location>
</feature>
<keyword evidence="7 8" id="KW-0998">Cell outer membrane</keyword>
<sequence>MKLRTALRSASAPIALSIACLANPALAQDADDEPSAEEQEGSIVVLGSRIQRDPNEAAPSPVSTISIDDIRETGVIDATEALREIPALSNSGTISDSLQNGAGGIGQATLNLRGLGSVRTLVLVNGQRHVSGVAGSQIVDVSSIPTGLIERVDVLTGGASAVYGADAVTGVVNYVLREDFDGFEIDATGGVSAEGDGWIGAIDGAVGFNAPNGRGNVTLAAGYSYTEQLLQGDRDFFANNGRFNTGTTYPSPLLRFQRGDISDATPNFQDFYSIANFSFPIGFRIPLPGTPEYDAIFSGGTTPTAAEQALIDQALGAPALAYQSDPRFAISSGAGLIFRRDFGFFDADINNNGINDCQESFIGLTGFGGGGCYVSTPGGGVKIFEDGIVASSSNQFGGDGAPERVSGATLVPGNERVYAALLANYDVTDGINLFVDAKYVNSYTESQNPYNTFYDSLLIYADNPFIPDVLQADADDAGGLRVSRDFTDLGLARQLASRETYRIVSGLRGEFGSGSEFSWQLSANYGRFESEIENENTVLPDRLFAAIDAVDEGQFLNGTPNGNIVCRSDLDPDARHPGSQFFPVIEPGFFTFNPGDGSCRPASLFNGEQSVSQEAVDFISVTTVNEAVLEQFVLSASLGGDTSSFFELPGGPVRFAVGAEYREEKSSFEFDPLVLGIAPIDTPDISAGQFIGDVSANQQLVFDAQTRSFNTGGQFDVAEIFAEVNIPILEAVPFFDVLELTGAARYSDYSTVGGTFTWSVSGIWAPIEDVRFRGTYSRAVRAPNISELFDPEQGTVFRPSDPCDVSQIAVLDAADAANRQANCVADFQALGAAPSDYSTNGVYDYSDPLTARFSGTTGGNPDLLEETATTYTFGALITPRFIPGLLLSVDYYNIEIEDAIAAVGSQDIVDTCYDSTAFPNQFCGQFDRNGDPTSPTFLGFNFLRQTQLNFGRIETAGIDGTIAYRFDIGDFDIGARASVNWVDYIDRFFDPTDPTNVDPELREEQRPEWAGVGSLTVGYGPFSLRYGLQYVGSTAFSGIEIETAEAQVGPAGFADEYWIHDISVSYEANDDFTIYAGVNNLTDEQPYPTNFSYPVSPYGTSFFLGITLRGDQIPGL</sequence>
<comment type="similarity">
    <text evidence="8 9">Belongs to the TonB-dependent receptor family.</text>
</comment>
<name>A0ABS0N6G3_9SPHN</name>
<dbReference type="Pfam" id="PF07715">
    <property type="entry name" value="Plug"/>
    <property type="match status" value="1"/>
</dbReference>
<comment type="caution">
    <text evidence="13">The sequence shown here is derived from an EMBL/GenBank/DDBJ whole genome shotgun (WGS) entry which is preliminary data.</text>
</comment>
<dbReference type="InterPro" id="IPR039426">
    <property type="entry name" value="TonB-dep_rcpt-like"/>
</dbReference>
<protein>
    <submittedName>
        <fullName evidence="13">TonB-dependent receptor</fullName>
    </submittedName>
</protein>
<organism evidence="13 14">
    <name type="scientific">Aurantiacibacter sediminis</name>
    <dbReference type="NCBI Taxonomy" id="2793064"/>
    <lineage>
        <taxon>Bacteria</taxon>
        <taxon>Pseudomonadati</taxon>
        <taxon>Pseudomonadota</taxon>
        <taxon>Alphaproteobacteria</taxon>
        <taxon>Sphingomonadales</taxon>
        <taxon>Erythrobacteraceae</taxon>
        <taxon>Aurantiacibacter</taxon>
    </lineage>
</organism>
<comment type="subcellular location">
    <subcellularLocation>
        <location evidence="1 8">Cell outer membrane</location>
        <topology evidence="1 8">Multi-pass membrane protein</topology>
    </subcellularLocation>
</comment>
<dbReference type="RefSeq" id="WP_197922179.1">
    <property type="nucleotide sequence ID" value="NZ_CAWPTA010000009.1"/>
</dbReference>
<dbReference type="InterPro" id="IPR000531">
    <property type="entry name" value="Beta-barrel_TonB"/>
</dbReference>
<dbReference type="InterPro" id="IPR012910">
    <property type="entry name" value="Plug_dom"/>
</dbReference>
<evidence type="ECO:0000256" key="10">
    <source>
        <dbReference type="SAM" id="SignalP"/>
    </source>
</evidence>
<gene>
    <name evidence="13" type="ORF">I5L03_12260</name>
</gene>
<evidence type="ECO:0000256" key="2">
    <source>
        <dbReference type="ARBA" id="ARBA00022448"/>
    </source>
</evidence>
<evidence type="ECO:0000313" key="13">
    <source>
        <dbReference type="EMBL" id="MBH5323357.1"/>
    </source>
</evidence>
<proteinExistence type="inferred from homology"/>
<keyword evidence="4 8" id="KW-0812">Transmembrane</keyword>